<reference evidence="2 3" key="1">
    <citation type="submission" date="2015-04" db="EMBL/GenBank/DDBJ databases">
        <title>Draft genome sequence of bacteremic isolate Catabacter hongkongensis type strain HKU16T.</title>
        <authorList>
            <person name="Lau S.K."/>
            <person name="Teng J.L."/>
            <person name="Huang Y."/>
            <person name="Curreem S.O."/>
            <person name="Tsui S.K."/>
            <person name="Woo P.C."/>
        </authorList>
    </citation>
    <scope>NUCLEOTIDE SEQUENCE [LARGE SCALE GENOMIC DNA]</scope>
    <source>
        <strain evidence="2 3">HKU16</strain>
    </source>
</reference>
<dbReference type="InterPro" id="IPR023404">
    <property type="entry name" value="rSAM_horseshoe"/>
</dbReference>
<dbReference type="SFLD" id="SFLDS00029">
    <property type="entry name" value="Radical_SAM"/>
    <property type="match status" value="1"/>
</dbReference>
<dbReference type="SMART" id="SM00729">
    <property type="entry name" value="Elp3"/>
    <property type="match status" value="1"/>
</dbReference>
<dbReference type="InterPro" id="IPR006638">
    <property type="entry name" value="Elp3/MiaA/NifB-like_rSAM"/>
</dbReference>
<accession>A0A0M2NB01</accession>
<dbReference type="RefSeq" id="WP_046444655.1">
    <property type="nucleotide sequence ID" value="NZ_LAYJ01000131.1"/>
</dbReference>
<sequence>MFSLYTDTPEFFQDICDEIRLFLPEKHIRQLDDKNEMDAGKMLRHFFWHDEAGWHTRLEYYIDGVLVLEKEANPVFADQKTGQDIDIKRNTLLSKKMRKHHVKLAVYELLQEYYERHMPWGSLTGIRPTKLLRELAAADGLEQARRVFLDTYHVSPEKTDLAARITKVQEPFFADVAENDVDIYVGIPFCVSRCKYCSFISRDVRQSEQLRDVYLQKLFYEMEKLRGTLGSYSVRTVYIGGGTPTALGERELEALLYRVNTLFPQKREFTVEAGRPDTITPEKFALLQEAGVERISINPQTTKDETLELIGRRHTAADFFHAFEYAKEAGFKSINTDIILGLPKEDIHDLEHTLCDVMRFEPENVTVHTLALKRSSEFALERQSDLPSAQEAEEMVDFAQEFLLAHGYEPYYLYRQKYMNGNLENVGFAKPGRECVYNIDIMEETVSNMAFGAGGISKRVFGAQNRIERAANVKDLKHYTERTDEMVARKKELFGQGN</sequence>
<dbReference type="SFLD" id="SFLDF00310">
    <property type="entry name" value="oxygen-independent_coproporphy"/>
    <property type="match status" value="1"/>
</dbReference>
<comment type="caution">
    <text evidence="2">The sequence shown here is derived from an EMBL/GenBank/DDBJ whole genome shotgun (WGS) entry which is preliminary data.</text>
</comment>
<dbReference type="PATRIC" id="fig|270498.16.peg.650"/>
<dbReference type="GO" id="GO:0003824">
    <property type="term" value="F:catalytic activity"/>
    <property type="evidence" value="ECO:0007669"/>
    <property type="project" value="InterPro"/>
</dbReference>
<dbReference type="GO" id="GO:0006779">
    <property type="term" value="P:porphyrin-containing compound biosynthetic process"/>
    <property type="evidence" value="ECO:0007669"/>
    <property type="project" value="TreeGrafter"/>
</dbReference>
<dbReference type="SUPFAM" id="SSF102114">
    <property type="entry name" value="Radical SAM enzymes"/>
    <property type="match status" value="1"/>
</dbReference>
<dbReference type="Proteomes" id="UP000034076">
    <property type="component" value="Unassembled WGS sequence"/>
</dbReference>
<keyword evidence="3" id="KW-1185">Reference proteome</keyword>
<name>A0A0M2NB01_9FIRM</name>
<evidence type="ECO:0000313" key="2">
    <source>
        <dbReference type="EMBL" id="KKI49649.1"/>
    </source>
</evidence>
<dbReference type="InterPro" id="IPR034505">
    <property type="entry name" value="Coproporphyrinogen-III_oxidase"/>
</dbReference>
<dbReference type="SFLD" id="SFLDG01065">
    <property type="entry name" value="anaerobic_coproporphyrinogen-I"/>
    <property type="match status" value="1"/>
</dbReference>
<dbReference type="InterPro" id="IPR023995">
    <property type="entry name" value="HemZ"/>
</dbReference>
<dbReference type="PROSITE" id="PS51918">
    <property type="entry name" value="RADICAL_SAM"/>
    <property type="match status" value="1"/>
</dbReference>
<dbReference type="OrthoDB" id="9808022at2"/>
<dbReference type="PANTHER" id="PTHR13932:SF1">
    <property type="entry name" value="OXYGEN-INDEPENDENT COPROPORPHYRINOGEN-III OXIDASE-LIKE PROTEIN HEMZ"/>
    <property type="match status" value="1"/>
</dbReference>
<dbReference type="SFLD" id="SFLDG01082">
    <property type="entry name" value="B12-binding_domain_containing"/>
    <property type="match status" value="1"/>
</dbReference>
<evidence type="ECO:0000259" key="1">
    <source>
        <dbReference type="PROSITE" id="PS51918"/>
    </source>
</evidence>
<organism evidence="2 3">
    <name type="scientific">Christensenella hongkongensis</name>
    <dbReference type="NCBI Taxonomy" id="270498"/>
    <lineage>
        <taxon>Bacteria</taxon>
        <taxon>Bacillati</taxon>
        <taxon>Bacillota</taxon>
        <taxon>Clostridia</taxon>
        <taxon>Christensenellales</taxon>
        <taxon>Christensenellaceae</taxon>
        <taxon>Christensenella</taxon>
    </lineage>
</organism>
<dbReference type="CDD" id="cd01335">
    <property type="entry name" value="Radical_SAM"/>
    <property type="match status" value="1"/>
</dbReference>
<feature type="domain" description="Radical SAM core" evidence="1">
    <location>
        <begin position="173"/>
        <end position="409"/>
    </location>
</feature>
<dbReference type="InterPro" id="IPR058240">
    <property type="entry name" value="rSAM_sf"/>
</dbReference>
<proteinExistence type="predicted"/>
<dbReference type="STRING" id="270498.CHK_2871"/>
<protein>
    <submittedName>
        <fullName evidence="2">Putative radical SAM family enzyme, NOT coproporphyrinogen III oxidase, oxygen-independent</fullName>
    </submittedName>
</protein>
<gene>
    <name evidence="2" type="ORF">CHK_2871</name>
</gene>
<dbReference type="Gene3D" id="3.80.30.20">
    <property type="entry name" value="tm_1862 like domain"/>
    <property type="match status" value="1"/>
</dbReference>
<dbReference type="NCBIfam" id="TIGR03994">
    <property type="entry name" value="rSAM_HemZ"/>
    <property type="match status" value="1"/>
</dbReference>
<evidence type="ECO:0000313" key="3">
    <source>
        <dbReference type="Proteomes" id="UP000034076"/>
    </source>
</evidence>
<dbReference type="GO" id="GO:0005737">
    <property type="term" value="C:cytoplasm"/>
    <property type="evidence" value="ECO:0007669"/>
    <property type="project" value="TreeGrafter"/>
</dbReference>
<dbReference type="InterPro" id="IPR007197">
    <property type="entry name" value="rSAM"/>
</dbReference>
<dbReference type="PANTHER" id="PTHR13932">
    <property type="entry name" value="COPROPORPHYRINIGEN III OXIDASE"/>
    <property type="match status" value="1"/>
</dbReference>
<dbReference type="GO" id="GO:0051539">
    <property type="term" value="F:4 iron, 4 sulfur cluster binding"/>
    <property type="evidence" value="ECO:0007669"/>
    <property type="project" value="TreeGrafter"/>
</dbReference>
<dbReference type="AlphaFoldDB" id="A0A0M2NB01"/>
<dbReference type="EMBL" id="LAYJ01000131">
    <property type="protein sequence ID" value="KKI49649.1"/>
    <property type="molecule type" value="Genomic_DNA"/>
</dbReference>
<dbReference type="Pfam" id="PF04055">
    <property type="entry name" value="Radical_SAM"/>
    <property type="match status" value="1"/>
</dbReference>